<sequence length="181" mass="18962">MRYEVGQAVVCGLEGATTVRAITTKEVAGKTWTNIVLGYPFDAAEPETITQPLIDNDSLAPLSEVLGPGGVPAVLAVLAAPVPDEEPTTWGSVFDTYLTMIGGITADAGLDGAPAVLDARQVAQVLRNLTVRSQREPLDAGMTQVFGWARAILVSEVALGAGLDRRQAEAAIDEALSVHRP</sequence>
<dbReference type="Gene3D" id="2.40.10.170">
    <property type="match status" value="1"/>
</dbReference>
<reference evidence="2 3" key="1">
    <citation type="submission" date="2024-01" db="EMBL/GenBank/DDBJ databases">
        <title>Genome insights into Plantactinospora sonchi sp. nov.</title>
        <authorList>
            <person name="Wang L."/>
        </authorList>
    </citation>
    <scope>NUCLEOTIDE SEQUENCE [LARGE SCALE GENOMIC DNA]</scope>
    <source>
        <strain evidence="2 3">NEAU-QY2</strain>
    </source>
</reference>
<evidence type="ECO:0000259" key="1">
    <source>
        <dbReference type="Pfam" id="PF21095"/>
    </source>
</evidence>
<protein>
    <recommendedName>
        <fullName evidence="1">CarD C-terminal domain-containing protein</fullName>
    </recommendedName>
</protein>
<accession>A0ABU7RNJ5</accession>
<dbReference type="InterPro" id="IPR048792">
    <property type="entry name" value="CarD_C"/>
</dbReference>
<proteinExistence type="predicted"/>
<dbReference type="Gene3D" id="1.20.58.1290">
    <property type="entry name" value="CarD-like, C-terminal domain"/>
    <property type="match status" value="1"/>
</dbReference>
<dbReference type="InterPro" id="IPR042215">
    <property type="entry name" value="CarD-like_C"/>
</dbReference>
<gene>
    <name evidence="2" type="ORF">V1633_06090</name>
</gene>
<dbReference type="Proteomes" id="UP001332243">
    <property type="component" value="Unassembled WGS sequence"/>
</dbReference>
<evidence type="ECO:0000313" key="2">
    <source>
        <dbReference type="EMBL" id="MEE6258062.1"/>
    </source>
</evidence>
<feature type="domain" description="CarD C-terminal" evidence="1">
    <location>
        <begin position="119"/>
        <end position="173"/>
    </location>
</feature>
<name>A0ABU7RNJ5_9ACTN</name>
<organism evidence="2 3">
    <name type="scientific">Plantactinospora sonchi</name>
    <dbReference type="NCBI Taxonomy" id="1544735"/>
    <lineage>
        <taxon>Bacteria</taxon>
        <taxon>Bacillati</taxon>
        <taxon>Actinomycetota</taxon>
        <taxon>Actinomycetes</taxon>
        <taxon>Micromonosporales</taxon>
        <taxon>Micromonosporaceae</taxon>
        <taxon>Plantactinospora</taxon>
    </lineage>
</organism>
<dbReference type="Pfam" id="PF21095">
    <property type="entry name" value="CarD_C"/>
    <property type="match status" value="1"/>
</dbReference>
<dbReference type="EMBL" id="JAZGQK010000005">
    <property type="protein sequence ID" value="MEE6258062.1"/>
    <property type="molecule type" value="Genomic_DNA"/>
</dbReference>
<dbReference type="RefSeq" id="WP_331213192.1">
    <property type="nucleotide sequence ID" value="NZ_JAZGQK010000005.1"/>
</dbReference>
<keyword evidence="3" id="KW-1185">Reference proteome</keyword>
<comment type="caution">
    <text evidence="2">The sequence shown here is derived from an EMBL/GenBank/DDBJ whole genome shotgun (WGS) entry which is preliminary data.</text>
</comment>
<evidence type="ECO:0000313" key="3">
    <source>
        <dbReference type="Proteomes" id="UP001332243"/>
    </source>
</evidence>